<evidence type="ECO:0000313" key="1">
    <source>
        <dbReference type="EMBL" id="GII96348.1"/>
    </source>
</evidence>
<dbReference type="RefSeq" id="WP_204031359.1">
    <property type="nucleotide sequence ID" value="NZ_BOOW01000044.1"/>
</dbReference>
<reference evidence="1" key="1">
    <citation type="submission" date="2021-01" db="EMBL/GenBank/DDBJ databases">
        <title>Whole genome shotgun sequence of Sinosporangium siamense NBRC 109515.</title>
        <authorList>
            <person name="Komaki H."/>
            <person name="Tamura T."/>
        </authorList>
    </citation>
    <scope>NUCLEOTIDE SEQUENCE</scope>
    <source>
        <strain evidence="1">NBRC 109515</strain>
    </source>
</reference>
<dbReference type="AlphaFoldDB" id="A0A919VAE3"/>
<gene>
    <name evidence="1" type="ORF">Ssi02_65790</name>
</gene>
<organism evidence="1 2">
    <name type="scientific">Sinosporangium siamense</name>
    <dbReference type="NCBI Taxonomy" id="1367973"/>
    <lineage>
        <taxon>Bacteria</taxon>
        <taxon>Bacillati</taxon>
        <taxon>Actinomycetota</taxon>
        <taxon>Actinomycetes</taxon>
        <taxon>Streptosporangiales</taxon>
        <taxon>Streptosporangiaceae</taxon>
        <taxon>Sinosporangium</taxon>
    </lineage>
</organism>
<evidence type="ECO:0000313" key="2">
    <source>
        <dbReference type="Proteomes" id="UP000606172"/>
    </source>
</evidence>
<dbReference type="EMBL" id="BOOW01000044">
    <property type="protein sequence ID" value="GII96348.1"/>
    <property type="molecule type" value="Genomic_DNA"/>
</dbReference>
<proteinExistence type="predicted"/>
<dbReference type="InterPro" id="IPR024524">
    <property type="entry name" value="DUF3800"/>
</dbReference>
<comment type="caution">
    <text evidence="1">The sequence shown here is derived from an EMBL/GenBank/DDBJ whole genome shotgun (WGS) entry which is preliminary data.</text>
</comment>
<name>A0A919VAE3_9ACTN</name>
<protein>
    <recommendedName>
        <fullName evidence="3">DUF3800 domain-containing protein</fullName>
    </recommendedName>
</protein>
<sequence length="292" mass="31373">MRVIYIDDSEQTNPRRLHMGGLVAIGGVIVPEGAVAAYAAALDRIRADLAIPDGEELKWNPPKGSFLAGAGGDLNRRMRRRMLRDAIDLGIKSTVVVWDNGGPDWPKERVGPEILKYLYERITMFLDEHQDVGVIIADEPGGGGKAEKQWLAATLELTNRGTRYAAPERIVSPILTAPSHHLPHLQLADLVTAATTAAVAGYPKGLELAPLLKQLARTNAHGLVGGAGVVLWPPDLVDLHHWVFGESHYVRQGTPQPLGPAAVAGAPFVQPGRTYIRDDGLGDTARPQTAAS</sequence>
<accession>A0A919VAE3</accession>
<dbReference type="Proteomes" id="UP000606172">
    <property type="component" value="Unassembled WGS sequence"/>
</dbReference>
<keyword evidence="2" id="KW-1185">Reference proteome</keyword>
<evidence type="ECO:0008006" key="3">
    <source>
        <dbReference type="Google" id="ProtNLM"/>
    </source>
</evidence>
<dbReference type="Pfam" id="PF12686">
    <property type="entry name" value="DUF3800"/>
    <property type="match status" value="1"/>
</dbReference>